<evidence type="ECO:0000256" key="2">
    <source>
        <dbReference type="SAM" id="MobiDB-lite"/>
    </source>
</evidence>
<sequence length="237" mass="26624">GSAAAAQEILKRFLLELDAFIPEEKARMGEGCAAIYRLEEIRDHREYVNEEETIMLCVEGSGFDLHQLRSTVKGEAAYRTLCEETQTRFIEMQQGLSSRIHDLEAEKRVLLERVEELEDALRRSVQKKDDVEEPLRNGFVTTRRTPPIEQRAFHPPPPRRKKGGKKPPGVSSNNNRRASYGGVIQYRGPSKAEGRRSLGSDDGAIVSSSTSSPSYHRQQQQQQAFTPPPTPPPALVT</sequence>
<feature type="compositionally biased region" description="Basic and acidic residues" evidence="2">
    <location>
        <begin position="190"/>
        <end position="199"/>
    </location>
</feature>
<feature type="region of interest" description="Disordered" evidence="2">
    <location>
        <begin position="133"/>
        <end position="237"/>
    </location>
</feature>
<dbReference type="EMBL" id="JABANO010028977">
    <property type="protein sequence ID" value="KAF4714297.1"/>
    <property type="molecule type" value="Genomic_DNA"/>
</dbReference>
<feature type="compositionally biased region" description="Polar residues" evidence="2">
    <location>
        <begin position="206"/>
        <end position="217"/>
    </location>
</feature>
<keyword evidence="4" id="KW-1185">Reference proteome</keyword>
<dbReference type="Proteomes" id="UP000553632">
    <property type="component" value="Unassembled WGS sequence"/>
</dbReference>
<evidence type="ECO:0000313" key="3">
    <source>
        <dbReference type="EMBL" id="KAF4714297.1"/>
    </source>
</evidence>
<organism evidence="3 4">
    <name type="scientific">Perkinsus olseni</name>
    <name type="common">Perkinsus atlanticus</name>
    <dbReference type="NCBI Taxonomy" id="32597"/>
    <lineage>
        <taxon>Eukaryota</taxon>
        <taxon>Sar</taxon>
        <taxon>Alveolata</taxon>
        <taxon>Perkinsozoa</taxon>
        <taxon>Perkinsea</taxon>
        <taxon>Perkinsida</taxon>
        <taxon>Perkinsidae</taxon>
        <taxon>Perkinsus</taxon>
    </lineage>
</organism>
<evidence type="ECO:0000313" key="4">
    <source>
        <dbReference type="Proteomes" id="UP000553632"/>
    </source>
</evidence>
<gene>
    <name evidence="3" type="ORF">FOZ63_009406</name>
</gene>
<dbReference type="AlphaFoldDB" id="A0A7J6R158"/>
<evidence type="ECO:0000256" key="1">
    <source>
        <dbReference type="SAM" id="Coils"/>
    </source>
</evidence>
<comment type="caution">
    <text evidence="3">The sequence shown here is derived from an EMBL/GenBank/DDBJ whole genome shotgun (WGS) entry which is preliminary data.</text>
</comment>
<accession>A0A7J6R158</accession>
<reference evidence="3 4" key="1">
    <citation type="submission" date="2020-04" db="EMBL/GenBank/DDBJ databases">
        <title>Perkinsus olseni comparative genomics.</title>
        <authorList>
            <person name="Bogema D.R."/>
        </authorList>
    </citation>
    <scope>NUCLEOTIDE SEQUENCE [LARGE SCALE GENOMIC DNA]</scope>
    <source>
        <strain evidence="3 4">ATCC PRA-207</strain>
    </source>
</reference>
<name>A0A7J6R158_PEROL</name>
<feature type="non-terminal residue" evidence="3">
    <location>
        <position position="237"/>
    </location>
</feature>
<feature type="compositionally biased region" description="Pro residues" evidence="2">
    <location>
        <begin position="226"/>
        <end position="237"/>
    </location>
</feature>
<feature type="non-terminal residue" evidence="3">
    <location>
        <position position="1"/>
    </location>
</feature>
<feature type="coiled-coil region" evidence="1">
    <location>
        <begin position="100"/>
        <end position="127"/>
    </location>
</feature>
<proteinExistence type="predicted"/>
<keyword evidence="1" id="KW-0175">Coiled coil</keyword>
<protein>
    <submittedName>
        <fullName evidence="3">Uncharacterized protein</fullName>
    </submittedName>
</protein>